<evidence type="ECO:0000256" key="9">
    <source>
        <dbReference type="ARBA" id="ARBA00037295"/>
    </source>
</evidence>
<dbReference type="InterPro" id="IPR011701">
    <property type="entry name" value="MFS"/>
</dbReference>
<name>A0A934QWM2_9PSEU</name>
<feature type="transmembrane region" description="Helical" evidence="11">
    <location>
        <begin position="365"/>
        <end position="386"/>
    </location>
</feature>
<dbReference type="Proteomes" id="UP000635245">
    <property type="component" value="Unassembled WGS sequence"/>
</dbReference>
<keyword evidence="8 11" id="KW-0472">Membrane</keyword>
<feature type="transmembrane region" description="Helical" evidence="11">
    <location>
        <begin position="305"/>
        <end position="324"/>
    </location>
</feature>
<dbReference type="NCBIfam" id="NF011656">
    <property type="entry name" value="PRK15075.1"/>
    <property type="match status" value="1"/>
</dbReference>
<dbReference type="InterPro" id="IPR036259">
    <property type="entry name" value="MFS_trans_sf"/>
</dbReference>
<evidence type="ECO:0000256" key="6">
    <source>
        <dbReference type="ARBA" id="ARBA00022847"/>
    </source>
</evidence>
<dbReference type="AlphaFoldDB" id="A0A934QWM2"/>
<feature type="domain" description="Major facilitator superfamily (MFS) profile" evidence="12">
    <location>
        <begin position="13"/>
        <end position="424"/>
    </location>
</feature>
<feature type="transmembrane region" description="Helical" evidence="11">
    <location>
        <begin position="84"/>
        <end position="103"/>
    </location>
</feature>
<evidence type="ECO:0000256" key="1">
    <source>
        <dbReference type="ARBA" id="ARBA00004651"/>
    </source>
</evidence>
<keyword evidence="14" id="KW-1185">Reference proteome</keyword>
<dbReference type="PANTHER" id="PTHR43528:SF6">
    <property type="entry name" value="CITRATE-PROTON SYMPORTER"/>
    <property type="match status" value="1"/>
</dbReference>
<keyword evidence="4" id="KW-1003">Cell membrane</keyword>
<feature type="transmembrane region" description="Helical" evidence="11">
    <location>
        <begin position="330"/>
        <end position="353"/>
    </location>
</feature>
<evidence type="ECO:0000256" key="4">
    <source>
        <dbReference type="ARBA" id="ARBA00022475"/>
    </source>
</evidence>
<evidence type="ECO:0000256" key="10">
    <source>
        <dbReference type="ARBA" id="ARBA00039918"/>
    </source>
</evidence>
<dbReference type="PANTHER" id="PTHR43528">
    <property type="entry name" value="ALPHA-KETOGLUTARATE PERMEASE"/>
    <property type="match status" value="1"/>
</dbReference>
<evidence type="ECO:0000313" key="13">
    <source>
        <dbReference type="EMBL" id="MBK1787803.1"/>
    </source>
</evidence>
<evidence type="ECO:0000256" key="11">
    <source>
        <dbReference type="SAM" id="Phobius"/>
    </source>
</evidence>
<evidence type="ECO:0000256" key="5">
    <source>
        <dbReference type="ARBA" id="ARBA00022692"/>
    </source>
</evidence>
<dbReference type="FunFam" id="1.20.1250.20:FF:000001">
    <property type="entry name" value="Dicarboxylate MFS transporter"/>
    <property type="match status" value="1"/>
</dbReference>
<feature type="transmembrane region" description="Helical" evidence="11">
    <location>
        <begin position="398"/>
        <end position="419"/>
    </location>
</feature>
<dbReference type="PROSITE" id="PS50850">
    <property type="entry name" value="MFS"/>
    <property type="match status" value="1"/>
</dbReference>
<evidence type="ECO:0000313" key="14">
    <source>
        <dbReference type="Proteomes" id="UP000635245"/>
    </source>
</evidence>
<evidence type="ECO:0000256" key="3">
    <source>
        <dbReference type="ARBA" id="ARBA00022448"/>
    </source>
</evidence>
<dbReference type="InterPro" id="IPR005829">
    <property type="entry name" value="Sugar_transporter_CS"/>
</dbReference>
<dbReference type="EMBL" id="JAENJH010000008">
    <property type="protein sequence ID" value="MBK1787803.1"/>
    <property type="molecule type" value="Genomic_DNA"/>
</dbReference>
<feature type="transmembrane region" description="Helical" evidence="11">
    <location>
        <begin position="49"/>
        <end position="77"/>
    </location>
</feature>
<dbReference type="InterPro" id="IPR020846">
    <property type="entry name" value="MFS_dom"/>
</dbReference>
<dbReference type="SUPFAM" id="SSF103473">
    <property type="entry name" value="MFS general substrate transporter"/>
    <property type="match status" value="1"/>
</dbReference>
<keyword evidence="7 11" id="KW-1133">Transmembrane helix</keyword>
<feature type="transmembrane region" description="Helical" evidence="11">
    <location>
        <begin position="271"/>
        <end position="293"/>
    </location>
</feature>
<gene>
    <name evidence="13" type="primary">tcuC</name>
    <name evidence="13" type="ORF">JHE00_26035</name>
</gene>
<dbReference type="PROSITE" id="PS00217">
    <property type="entry name" value="SUGAR_TRANSPORT_2"/>
    <property type="match status" value="1"/>
</dbReference>
<comment type="function">
    <text evidence="9">May be a proton symporter involved in the uptake of osmolytes such as proline and glycine betaine.</text>
</comment>
<keyword evidence="5 11" id="KW-0812">Transmembrane</keyword>
<dbReference type="InterPro" id="IPR051084">
    <property type="entry name" value="H+-coupled_symporters"/>
</dbReference>
<protein>
    <recommendedName>
        <fullName evidence="10">Putative proline/betaine transporter</fullName>
    </recommendedName>
</protein>
<accession>A0A934QWM2</accession>
<sequence length="443" mass="47272">MSGSRSTTNPRSNVVKAAAGNFLEMYDFAVYGFYAGAIATAIFPTGNEFVSMMLSFLTFGVGFLMRPLGAIVLGAYMDRRGRRAGLIVSLCIMGVSVVILAAVPTYSTIGIAAPILVVFSRLLQGFSAGAESSGVSVYLAEIAKPGRRGLYVSWQSASQQLSVVFAAVVGVVLSASLTQDQLNDWGWRIPFLIGSLVLPFIFWVRRTLPETESFSERTSRSTPSVRTIFRTFASAWPIVSVAVGLVTLTSVMFYLITAYTPTFGERELNLGYLASFVATVCVGLSNFIWIPVMGALSDRIGRTRLLVTASAVTAVAGYPMLLWLTSDPSFGRLLTVLLLFSALYGAYQGAMVVTLTEIMPETVRVTGFAIAYSLAQAIFGGFTPAIATSLIEFSGGNAAMPAVWLSFAAVISLIAALIVRKRGIAHQGSGPRARSTKPAAQNV</sequence>
<comment type="caution">
    <text evidence="13">The sequence shown here is derived from an EMBL/GenBank/DDBJ whole genome shotgun (WGS) entry which is preliminary data.</text>
</comment>
<evidence type="ECO:0000256" key="8">
    <source>
        <dbReference type="ARBA" id="ARBA00023136"/>
    </source>
</evidence>
<keyword evidence="6" id="KW-0769">Symport</keyword>
<dbReference type="Pfam" id="PF07690">
    <property type="entry name" value="MFS_1"/>
    <property type="match status" value="1"/>
</dbReference>
<evidence type="ECO:0000256" key="7">
    <source>
        <dbReference type="ARBA" id="ARBA00022989"/>
    </source>
</evidence>
<evidence type="ECO:0000256" key="2">
    <source>
        <dbReference type="ARBA" id="ARBA00008240"/>
    </source>
</evidence>
<feature type="transmembrane region" description="Helical" evidence="11">
    <location>
        <begin position="185"/>
        <end position="204"/>
    </location>
</feature>
<keyword evidence="3" id="KW-0813">Transport</keyword>
<comment type="similarity">
    <text evidence="2">Belongs to the major facilitator superfamily. Metabolite:H+ Symporter (MHS) family (TC 2.A.1.6) family.</text>
</comment>
<comment type="subcellular location">
    <subcellularLocation>
        <location evidence="1">Cell membrane</location>
        <topology evidence="1">Multi-pass membrane protein</topology>
    </subcellularLocation>
</comment>
<dbReference type="GO" id="GO:0005886">
    <property type="term" value="C:plasma membrane"/>
    <property type="evidence" value="ECO:0007669"/>
    <property type="project" value="UniProtKB-SubCell"/>
</dbReference>
<proteinExistence type="inferred from homology"/>
<feature type="transmembrane region" description="Helical" evidence="11">
    <location>
        <begin position="235"/>
        <end position="259"/>
    </location>
</feature>
<feature type="transmembrane region" description="Helical" evidence="11">
    <location>
        <begin position="21"/>
        <end position="43"/>
    </location>
</feature>
<dbReference type="GO" id="GO:0015293">
    <property type="term" value="F:symporter activity"/>
    <property type="evidence" value="ECO:0007669"/>
    <property type="project" value="UniProtKB-KW"/>
</dbReference>
<dbReference type="RefSeq" id="WP_200322864.1">
    <property type="nucleotide sequence ID" value="NZ_JAENJH010000008.1"/>
</dbReference>
<evidence type="ECO:0000259" key="12">
    <source>
        <dbReference type="PROSITE" id="PS50850"/>
    </source>
</evidence>
<reference evidence="13" key="1">
    <citation type="submission" date="2020-12" db="EMBL/GenBank/DDBJ databases">
        <title>Prauserella sp. ASG 168, a novel actinomycete isolated from cave rock.</title>
        <authorList>
            <person name="Suriyachadkun C."/>
        </authorList>
    </citation>
    <scope>NUCLEOTIDE SEQUENCE</scope>
    <source>
        <strain evidence="13">ASG 168</strain>
    </source>
</reference>
<organism evidence="13 14">
    <name type="scientific">Prauserella cavernicola</name>
    <dbReference type="NCBI Taxonomy" id="2800127"/>
    <lineage>
        <taxon>Bacteria</taxon>
        <taxon>Bacillati</taxon>
        <taxon>Actinomycetota</taxon>
        <taxon>Actinomycetes</taxon>
        <taxon>Pseudonocardiales</taxon>
        <taxon>Pseudonocardiaceae</taxon>
        <taxon>Prauserella</taxon>
    </lineage>
</organism>
<dbReference type="Gene3D" id="1.20.1250.20">
    <property type="entry name" value="MFS general substrate transporter like domains"/>
    <property type="match status" value="2"/>
</dbReference>